<dbReference type="Pfam" id="PF15402">
    <property type="entry name" value="MELT_2"/>
    <property type="match status" value="6"/>
</dbReference>
<dbReference type="GO" id="GO:1990758">
    <property type="term" value="P:mitotic sister chromatid biorientation"/>
    <property type="evidence" value="ECO:0007669"/>
    <property type="project" value="TreeGrafter"/>
</dbReference>
<feature type="compositionally biased region" description="Polar residues" evidence="2">
    <location>
        <begin position="710"/>
        <end position="724"/>
    </location>
</feature>
<keyword evidence="1" id="KW-0175">Coiled coil</keyword>
<dbReference type="GO" id="GO:0000776">
    <property type="term" value="C:kinetochore"/>
    <property type="evidence" value="ECO:0007669"/>
    <property type="project" value="TreeGrafter"/>
</dbReference>
<feature type="domain" description="Spc7 kinetochore protein" evidence="3">
    <location>
        <begin position="786"/>
        <end position="1110"/>
    </location>
</feature>
<feature type="compositionally biased region" description="Basic and acidic residues" evidence="2">
    <location>
        <begin position="123"/>
        <end position="132"/>
    </location>
</feature>
<feature type="compositionally biased region" description="Acidic residues" evidence="2">
    <location>
        <begin position="189"/>
        <end position="207"/>
    </location>
</feature>
<dbReference type="Pfam" id="PF18210">
    <property type="entry name" value="Knl1_RWD_C"/>
    <property type="match status" value="1"/>
</dbReference>
<feature type="compositionally biased region" description="Polar residues" evidence="2">
    <location>
        <begin position="767"/>
        <end position="778"/>
    </location>
</feature>
<comment type="caution">
    <text evidence="4">The sequence shown here is derived from an EMBL/GenBank/DDBJ whole genome shotgun (WGS) entry which is preliminary data.</text>
</comment>
<gene>
    <name evidence="4" type="ORF">B9Z65_8572</name>
</gene>
<dbReference type="GO" id="GO:0007094">
    <property type="term" value="P:mitotic spindle assembly checkpoint signaling"/>
    <property type="evidence" value="ECO:0007669"/>
    <property type="project" value="TreeGrafter"/>
</dbReference>
<dbReference type="PANTHER" id="PTHR28260">
    <property type="entry name" value="SPINDLE POLE BODY COMPONENT SPC105"/>
    <property type="match status" value="1"/>
</dbReference>
<feature type="compositionally biased region" description="Acidic residues" evidence="2">
    <location>
        <begin position="322"/>
        <end position="331"/>
    </location>
</feature>
<dbReference type="GO" id="GO:0034501">
    <property type="term" value="P:protein localization to kinetochore"/>
    <property type="evidence" value="ECO:0007669"/>
    <property type="project" value="TreeGrafter"/>
</dbReference>
<feature type="compositionally biased region" description="Acidic residues" evidence="2">
    <location>
        <begin position="506"/>
        <end position="521"/>
    </location>
</feature>
<feature type="compositionally biased region" description="Acidic residues" evidence="2">
    <location>
        <begin position="266"/>
        <end position="278"/>
    </location>
</feature>
<evidence type="ECO:0000256" key="2">
    <source>
        <dbReference type="SAM" id="MobiDB-lite"/>
    </source>
</evidence>
<feature type="compositionally biased region" description="Low complexity" evidence="2">
    <location>
        <begin position="176"/>
        <end position="188"/>
    </location>
</feature>
<evidence type="ECO:0000256" key="1">
    <source>
        <dbReference type="SAM" id="Coils"/>
    </source>
</evidence>
<organism evidence="4 5">
    <name type="scientific">Elsinoe australis</name>
    <dbReference type="NCBI Taxonomy" id="40998"/>
    <lineage>
        <taxon>Eukaryota</taxon>
        <taxon>Fungi</taxon>
        <taxon>Dikarya</taxon>
        <taxon>Ascomycota</taxon>
        <taxon>Pezizomycotina</taxon>
        <taxon>Dothideomycetes</taxon>
        <taxon>Dothideomycetidae</taxon>
        <taxon>Myriangiales</taxon>
        <taxon>Elsinoaceae</taxon>
        <taxon>Elsinoe</taxon>
    </lineage>
</organism>
<feature type="compositionally biased region" description="Basic and acidic residues" evidence="2">
    <location>
        <begin position="553"/>
        <end position="575"/>
    </location>
</feature>
<name>A0A2P7YE63_9PEZI</name>
<feature type="region of interest" description="Disordered" evidence="2">
    <location>
        <begin position="309"/>
        <end position="333"/>
    </location>
</feature>
<keyword evidence="5" id="KW-1185">Reference proteome</keyword>
<feature type="compositionally biased region" description="Polar residues" evidence="2">
    <location>
        <begin position="8"/>
        <end position="25"/>
    </location>
</feature>
<dbReference type="InterPro" id="IPR040850">
    <property type="entry name" value="Knl1_RWD_C"/>
</dbReference>
<keyword evidence="4" id="KW-0687">Ribonucleoprotein</keyword>
<evidence type="ECO:0000313" key="5">
    <source>
        <dbReference type="Proteomes" id="UP000243723"/>
    </source>
</evidence>
<evidence type="ECO:0000313" key="4">
    <source>
        <dbReference type="EMBL" id="PSK34246.1"/>
    </source>
</evidence>
<feature type="compositionally biased region" description="Polar residues" evidence="2">
    <location>
        <begin position="217"/>
        <end position="235"/>
    </location>
</feature>
<feature type="region of interest" description="Disordered" evidence="2">
    <location>
        <begin position="454"/>
        <end position="476"/>
    </location>
</feature>
<sequence length="1305" mass="142010">MAELLNKENLSPIRQSVSPSKTIGSSPVKVSRKGRSKSIGPTEGILEQQKPTASPNKNRRKSSFAPAPKSILPSKEDETKRREARRKSLANRRVSFAPEATLHTWDVIEYMREATTSSTSSGDSRRTSRSDADDQTSDSVDVPSTPDANASPAQKKRRRSSAIPPLNFNDPDEDFSSSPVSGSSPIGDSGEESDGMDEVEDDEDDDSSAVSLVSAENTADLTAQSDMSSGTSESSARLDAALRQASELAGTRGIEYDEYGYNSDQGGEDEEEEQEEESLPIAQQQGMLTPLAKNLIAFQDQENVNPFSPAFRAVSGRPSTIAEEEEDDNDLSMDMTRAVGGIVGFKQPEMSTDDATMDFTQVAGKIYQPSPLKSALKRRRSTAETGSPMPAGADSQQSEMGRPSKRRRSSADRSSMGDGTMDFTAAFGAIDGPGNNKDMTMEFTTAIGNIIRSQSPIKVSRRQSVRRRRSSAQSVMSNDQTMDFTMAVGAIKQNQESPLKSVPQIAEEDESEETNGDSNEDISMEMTAALGNVMEEVQVPPRPTTPSHLSSPLREDPPTTPKDQGRFKEAGDLSAKKKLTPVFMKEAGVSPLPSSVSVRKSPASAQKMTPVGRASLSPTRTPMALPAPKSPAVRTPSASPQRSLYPELPEAKSVLTPTPSPSKKAASIHATPRTPNTPVTPERKSSPIKKLESPFKHARDTSIKPEQLVSPAQPSPQRTQTNMLDSIRAMSTPRKDNNATPLKRLKEMTPKKTPLSKARTPRAATTPRVQFTAPSPSPSAQLNAEFLQSLSTSQHAQQKVTLNAFLNAAGIKFMDLTASKRRYTAAPTPSKRAQFSATEDTRGQDEASAFVEAVVAGACTVPELDLYAHACRELKRYMAEGRTVLKQLEKDVEAEAPAFMAAYLGTGKEGRAKMDTVLGDMKTKARMGSKEVWYGWRKELLGVLEGGLREVERGLDGDEKELAKREEAVSGLSEREERRAELGREVAALEEVVEREREEDPEALEEARQQLLEVDAAVSEQRALLGQLQQELEEQERLAELYVDSKTEAQSAIEEANRVKEACRGISVEEVAAYQASVASLEAATNWRISTATGSSLTLNYRNDLQLFFSPTSFGNAPATPSRRKSRSPRKLTNAPISLTYIADSQAKPSPLTTEKRFFLQMMRAHLQMVDQSATSVKSLLNFVAQGWEIAISASETVRRLKLQHPVDVKILSDEALGADVSLLLPDVQTKVALSFEIGASIIEGEKGIVLETAVETKGRVVYGEQYKEGKMGDFLGQRTGRALQGAEKAVAELKVRLEKTGRKG</sequence>
<feature type="compositionally biased region" description="Polar residues" evidence="2">
    <location>
        <begin position="592"/>
        <end position="607"/>
    </location>
</feature>
<dbReference type="SMART" id="SM00787">
    <property type="entry name" value="Spc7"/>
    <property type="match status" value="1"/>
</dbReference>
<feature type="region of interest" description="Disordered" evidence="2">
    <location>
        <begin position="538"/>
        <end position="778"/>
    </location>
</feature>
<dbReference type="EMBL" id="NHZQ01000447">
    <property type="protein sequence ID" value="PSK34246.1"/>
    <property type="molecule type" value="Genomic_DNA"/>
</dbReference>
<feature type="compositionally biased region" description="Basic residues" evidence="2">
    <location>
        <begin position="459"/>
        <end position="470"/>
    </location>
</feature>
<dbReference type="SMART" id="SM01315">
    <property type="entry name" value="Spc7_N"/>
    <property type="match status" value="1"/>
</dbReference>
<dbReference type="PANTHER" id="PTHR28260:SF1">
    <property type="entry name" value="SPINDLE POLE BODY COMPONENT SPC105"/>
    <property type="match status" value="1"/>
</dbReference>
<proteinExistence type="predicted"/>
<dbReference type="InterPro" id="IPR033338">
    <property type="entry name" value="Spc105/Spc7"/>
</dbReference>
<dbReference type="Pfam" id="PF08317">
    <property type="entry name" value="Spc7"/>
    <property type="match status" value="1"/>
</dbReference>
<dbReference type="GO" id="GO:0005840">
    <property type="term" value="C:ribosome"/>
    <property type="evidence" value="ECO:0007669"/>
    <property type="project" value="UniProtKB-KW"/>
</dbReference>
<reference evidence="4 5" key="1">
    <citation type="submission" date="2017-05" db="EMBL/GenBank/DDBJ databases">
        <title>Draft genome sequence of Elsinoe australis.</title>
        <authorList>
            <person name="Cheng Q."/>
        </authorList>
    </citation>
    <scope>NUCLEOTIDE SEQUENCE [LARGE SCALE GENOMIC DNA]</scope>
    <source>
        <strain evidence="4 5">NL1</strain>
    </source>
</reference>
<dbReference type="Proteomes" id="UP000243723">
    <property type="component" value="Unassembled WGS sequence"/>
</dbReference>
<feature type="coiled-coil region" evidence="1">
    <location>
        <begin position="972"/>
        <end position="1045"/>
    </location>
</feature>
<feature type="compositionally biased region" description="Basic and acidic residues" evidence="2">
    <location>
        <begin position="681"/>
        <end position="703"/>
    </location>
</feature>
<dbReference type="STRING" id="40998.A0A2P7YE63"/>
<dbReference type="OrthoDB" id="5592879at2759"/>
<feature type="region of interest" description="Disordered" evidence="2">
    <location>
        <begin position="494"/>
        <end position="521"/>
    </location>
</feature>
<dbReference type="InterPro" id="IPR013253">
    <property type="entry name" value="Spc7_domain"/>
</dbReference>
<feature type="region of interest" description="Disordered" evidence="2">
    <location>
        <begin position="370"/>
        <end position="420"/>
    </location>
</feature>
<keyword evidence="4" id="KW-0689">Ribosomal protein</keyword>
<evidence type="ECO:0000259" key="3">
    <source>
        <dbReference type="SMART" id="SM00787"/>
    </source>
</evidence>
<feature type="region of interest" description="Disordered" evidence="2">
    <location>
        <begin position="1"/>
        <end position="284"/>
    </location>
</feature>
<protein>
    <submittedName>
        <fullName evidence="4">40S ribosomal protein S11-B</fullName>
    </submittedName>
</protein>
<accession>A0A2P7YE63</accession>